<reference evidence="1" key="1">
    <citation type="submission" date="2016-10" db="EMBL/GenBank/DDBJ databases">
        <authorList>
            <person name="de Groot N.N."/>
        </authorList>
    </citation>
    <scope>NUCLEOTIDE SEQUENCE</scope>
</reference>
<protein>
    <submittedName>
        <fullName evidence="1">Uncharacterized protein</fullName>
    </submittedName>
</protein>
<sequence>MGSLEKLFIFLSILKNKMTIKQKGSILLLALSAVTVLTLLFNSSISFLAQQNKININNQVTFMAITDCENAIQKTRLWLMDNATTPINPTNNGSSNIWENNTITSLPTEDTWWNIGINTLNAQSLSTMPDIGDVKITIEHKLGEGTDTFRTYEIISRCQTKKGDILSIQQASITIGFPTQNTLPVMDLKHYQ</sequence>
<evidence type="ECO:0000313" key="1">
    <source>
        <dbReference type="EMBL" id="SFV69815.1"/>
    </source>
</evidence>
<dbReference type="EMBL" id="FPHJ01000069">
    <property type="protein sequence ID" value="SFV69815.1"/>
    <property type="molecule type" value="Genomic_DNA"/>
</dbReference>
<gene>
    <name evidence="1" type="ORF">MNB_SUP05-5-1136</name>
</gene>
<organism evidence="1">
    <name type="scientific">hydrothermal vent metagenome</name>
    <dbReference type="NCBI Taxonomy" id="652676"/>
    <lineage>
        <taxon>unclassified sequences</taxon>
        <taxon>metagenomes</taxon>
        <taxon>ecological metagenomes</taxon>
    </lineage>
</organism>
<dbReference type="AlphaFoldDB" id="A0A1W1CVT1"/>
<proteinExistence type="predicted"/>
<name>A0A1W1CVT1_9ZZZZ</name>
<accession>A0A1W1CVT1</accession>